<sequence>MSKEKSRKLVNDETKEGLIYFEIWGIALILLSIIIISELGTIGAALYVFIKFAFGDWYWLILIYQFYYGIMLILYHEFPTYKLIKIRGLLFILSGILINSHFAIYHTVNNNDGFFNIIGQTWNVYMTYLDDPNADLITGGGIVGAVLFQVVYTLLGTIGTYFIAYALLLFGVAYVFERTIYDLIGDLYDGITGAISAIRNRLLNEYKKMKDVSKKNKEVKKTKFDIFDHNKEVEDTELASDAFFDQKLTLDDEDEIRGKDKKNGFTVLNPKILDTYDNKNILDGQKELTIGNAKVINSFLSEFNLHLEVNEIYIGPTVSTYIIYIDESYKTKKFFNFKEDLELKLNSKSLRAYHSIEERRTLVIEVPNKYRYKISLREVLEERKRGKKTGLPIGRDYRGKLKTLNLERNKNILVVGNDLDSKVNFLKCFLLSILYTYTPEEFEVVIFDSTKYELNDFSKLDHLFYEFTTLFKTCTPLFIKLYTEIRQRFNLFQKYSCSTIDEYNERNKEKQMKPIVLIINDFSDLYLNRGEYLNYLNYIMNNGNKVGIYLLFATSTISDNLFKSHLKSSFQTIVSFMLNEKELSLKLIEEDATKLLKHGDCLIYERDGNTSKRTQIATISDDDITNSGL</sequence>
<evidence type="ECO:0000313" key="9">
    <source>
        <dbReference type="Proteomes" id="UP000005707"/>
    </source>
</evidence>
<gene>
    <name evidence="8" type="ORF">HLPCO_000361</name>
</gene>
<feature type="transmembrane region" description="Helical" evidence="6">
    <location>
        <begin position="88"/>
        <end position="108"/>
    </location>
</feature>
<dbReference type="PROSITE" id="PS50901">
    <property type="entry name" value="FTSK"/>
    <property type="match status" value="1"/>
</dbReference>
<feature type="transmembrane region" description="Helical" evidence="6">
    <location>
        <begin position="21"/>
        <end position="50"/>
    </location>
</feature>
<dbReference type="OrthoDB" id="397006at2"/>
<evidence type="ECO:0000256" key="3">
    <source>
        <dbReference type="ARBA" id="ARBA00022840"/>
    </source>
</evidence>
<evidence type="ECO:0000256" key="4">
    <source>
        <dbReference type="ARBA" id="ARBA00023125"/>
    </source>
</evidence>
<dbReference type="STRING" id="1033810.HLPCO_000361"/>
<evidence type="ECO:0000259" key="7">
    <source>
        <dbReference type="PROSITE" id="PS50901"/>
    </source>
</evidence>
<dbReference type="Pfam" id="PF01580">
    <property type="entry name" value="FtsK_SpoIIIE"/>
    <property type="match status" value="1"/>
</dbReference>
<dbReference type="InterPro" id="IPR050206">
    <property type="entry name" value="FtsK/SpoIIIE/SftA"/>
</dbReference>
<dbReference type="AlphaFoldDB" id="U2FLS0"/>
<feature type="transmembrane region" description="Helical" evidence="6">
    <location>
        <begin position="56"/>
        <end position="76"/>
    </location>
</feature>
<dbReference type="PANTHER" id="PTHR22683:SF41">
    <property type="entry name" value="DNA TRANSLOCASE FTSK"/>
    <property type="match status" value="1"/>
</dbReference>
<feature type="transmembrane region" description="Helical" evidence="6">
    <location>
        <begin position="162"/>
        <end position="181"/>
    </location>
</feature>
<keyword evidence="6" id="KW-1133">Transmembrane helix</keyword>
<reference evidence="8 9" key="1">
    <citation type="journal article" date="2011" name="J. Bacteriol.">
        <title>Genome sequence of Haloplasma contractile, an unusual contractile bacterium from a deep-sea anoxic brine lake.</title>
        <authorList>
            <person name="Antunes A."/>
            <person name="Alam I."/>
            <person name="El Dorry H."/>
            <person name="Siam R."/>
            <person name="Robertson A."/>
            <person name="Bajic V.B."/>
            <person name="Stingl U."/>
        </authorList>
    </citation>
    <scope>NUCLEOTIDE SEQUENCE [LARGE SCALE GENOMIC DNA]</scope>
    <source>
        <strain evidence="8 9">SSD-17B</strain>
    </source>
</reference>
<feature type="transmembrane region" description="Helical" evidence="6">
    <location>
        <begin position="136"/>
        <end position="155"/>
    </location>
</feature>
<protein>
    <submittedName>
        <fullName evidence="8">FtsK domain protein</fullName>
    </submittedName>
</protein>
<proteinExistence type="inferred from homology"/>
<dbReference type="InterPro" id="IPR002543">
    <property type="entry name" value="FtsK_dom"/>
</dbReference>
<dbReference type="GO" id="GO:0005524">
    <property type="term" value="F:ATP binding"/>
    <property type="evidence" value="ECO:0007669"/>
    <property type="project" value="UniProtKB-UniRule"/>
</dbReference>
<evidence type="ECO:0000256" key="6">
    <source>
        <dbReference type="SAM" id="Phobius"/>
    </source>
</evidence>
<evidence type="ECO:0000256" key="2">
    <source>
        <dbReference type="ARBA" id="ARBA00022741"/>
    </source>
</evidence>
<organism evidence="8 9">
    <name type="scientific">Haloplasma contractile SSD-17B</name>
    <dbReference type="NCBI Taxonomy" id="1033810"/>
    <lineage>
        <taxon>Bacteria</taxon>
        <taxon>Bacillati</taxon>
        <taxon>Mycoplasmatota</taxon>
        <taxon>Mollicutes</taxon>
        <taxon>Haloplasmatales</taxon>
        <taxon>Haloplasmataceae</taxon>
        <taxon>Haloplasma</taxon>
    </lineage>
</organism>
<dbReference type="Proteomes" id="UP000005707">
    <property type="component" value="Unassembled WGS sequence"/>
</dbReference>
<keyword evidence="6" id="KW-0472">Membrane</keyword>
<name>U2FLS0_9MOLU</name>
<comment type="similarity">
    <text evidence="1">Belongs to the FtsK/SpoIIIE/SftA family.</text>
</comment>
<comment type="caution">
    <text evidence="8">The sequence shown here is derived from an EMBL/GenBank/DDBJ whole genome shotgun (WGS) entry which is preliminary data.</text>
</comment>
<dbReference type="GO" id="GO:0003677">
    <property type="term" value="F:DNA binding"/>
    <property type="evidence" value="ECO:0007669"/>
    <property type="project" value="UniProtKB-KW"/>
</dbReference>
<dbReference type="InterPro" id="IPR027417">
    <property type="entry name" value="P-loop_NTPase"/>
</dbReference>
<dbReference type="InParanoid" id="U2FLS0"/>
<feature type="domain" description="FtsK" evidence="7">
    <location>
        <begin position="398"/>
        <end position="585"/>
    </location>
</feature>
<evidence type="ECO:0000256" key="1">
    <source>
        <dbReference type="ARBA" id="ARBA00006474"/>
    </source>
</evidence>
<keyword evidence="6" id="KW-0812">Transmembrane</keyword>
<feature type="binding site" evidence="5">
    <location>
        <begin position="416"/>
        <end position="423"/>
    </location>
    <ligand>
        <name>ATP</name>
        <dbReference type="ChEBI" id="CHEBI:30616"/>
    </ligand>
</feature>
<reference evidence="8 9" key="2">
    <citation type="journal article" date="2013" name="PLoS ONE">
        <title>INDIGO - INtegrated Data Warehouse of MIcrobial GenOmes with Examples from the Red Sea Extremophiles.</title>
        <authorList>
            <person name="Alam I."/>
            <person name="Antunes A."/>
            <person name="Kamau A.A."/>
            <person name="Ba Alawi W."/>
            <person name="Kalkatawi M."/>
            <person name="Stingl U."/>
            <person name="Bajic V.B."/>
        </authorList>
    </citation>
    <scope>NUCLEOTIDE SEQUENCE [LARGE SCALE GENOMIC DNA]</scope>
    <source>
        <strain evidence="8 9">SSD-17B</strain>
    </source>
</reference>
<keyword evidence="2 5" id="KW-0547">Nucleotide-binding</keyword>
<dbReference type="Gene3D" id="3.30.980.40">
    <property type="match status" value="1"/>
</dbReference>
<dbReference type="Pfam" id="PF17854">
    <property type="entry name" value="FtsK_alpha"/>
    <property type="match status" value="1"/>
</dbReference>
<dbReference type="RefSeq" id="WP_008826200.1">
    <property type="nucleotide sequence ID" value="NZ_AFNU02000001.1"/>
</dbReference>
<dbReference type="InterPro" id="IPR041027">
    <property type="entry name" value="FtsK_alpha"/>
</dbReference>
<dbReference type="PANTHER" id="PTHR22683">
    <property type="entry name" value="SPORULATION PROTEIN RELATED"/>
    <property type="match status" value="1"/>
</dbReference>
<evidence type="ECO:0000313" key="8">
    <source>
        <dbReference type="EMBL" id="ERJ13695.1"/>
    </source>
</evidence>
<evidence type="ECO:0000256" key="5">
    <source>
        <dbReference type="PROSITE-ProRule" id="PRU00289"/>
    </source>
</evidence>
<dbReference type="eggNOG" id="COG1674">
    <property type="taxonomic scope" value="Bacteria"/>
</dbReference>
<dbReference type="Gene3D" id="3.40.50.300">
    <property type="entry name" value="P-loop containing nucleotide triphosphate hydrolases"/>
    <property type="match status" value="1"/>
</dbReference>
<keyword evidence="4" id="KW-0238">DNA-binding</keyword>
<keyword evidence="3 5" id="KW-0067">ATP-binding</keyword>
<accession>U2FLS0</accession>
<dbReference type="EMBL" id="AFNU02000001">
    <property type="protein sequence ID" value="ERJ13695.1"/>
    <property type="molecule type" value="Genomic_DNA"/>
</dbReference>
<keyword evidence="9" id="KW-1185">Reference proteome</keyword>